<dbReference type="PANTHER" id="PTHR43685">
    <property type="entry name" value="GLYCOSYLTRANSFERASE"/>
    <property type="match status" value="1"/>
</dbReference>
<keyword evidence="2" id="KW-0808">Transferase</keyword>
<dbReference type="PANTHER" id="PTHR43685:SF2">
    <property type="entry name" value="GLYCOSYLTRANSFERASE 2-LIKE DOMAIN-CONTAINING PROTEIN"/>
    <property type="match status" value="1"/>
</dbReference>
<feature type="domain" description="Glycosyltransferase 2-like" evidence="1">
    <location>
        <begin position="4"/>
        <end position="154"/>
    </location>
</feature>
<dbReference type="EMBL" id="CP014141">
    <property type="protein sequence ID" value="AMA75706.1"/>
    <property type="molecule type" value="Genomic_DNA"/>
</dbReference>
<dbReference type="Gene3D" id="3.90.550.10">
    <property type="entry name" value="Spore Coat Polysaccharide Biosynthesis Protein SpsA, Chain A"/>
    <property type="match status" value="1"/>
</dbReference>
<dbReference type="InterPro" id="IPR001173">
    <property type="entry name" value="Glyco_trans_2-like"/>
</dbReference>
<evidence type="ECO:0000313" key="3">
    <source>
        <dbReference type="Proteomes" id="UP000061630"/>
    </source>
</evidence>
<protein>
    <submittedName>
        <fullName evidence="2">Glycosyl transferase</fullName>
    </submittedName>
</protein>
<dbReference type="KEGG" id="tpar:AV541_06320"/>
<proteinExistence type="predicted"/>
<sequence length="227" mass="24810">MRVSVVIPARNEEAYLPAALEAVFAQTLPPFEVIVVDNASTDRTREVAEALGARVVFCGRRGVAYARQAGLLAARGEWVAMTDADSLPTSRWLEKLAHKAPGAVAVYGPLRFYGVSPLEAALSEWGYRAFLNLMALLGRPNLAGANMMVLKEAALKVGGFPEVEAREDVLLGYRLARLGPVRYVPEALVLTSARRLKGGWIPFLLRQARNLMGDPRGYFGEAGERER</sequence>
<dbReference type="InterPro" id="IPR029044">
    <property type="entry name" value="Nucleotide-diphossugar_trans"/>
</dbReference>
<dbReference type="InterPro" id="IPR050834">
    <property type="entry name" value="Glycosyltransf_2"/>
</dbReference>
<dbReference type="CDD" id="cd00761">
    <property type="entry name" value="Glyco_tranf_GTA_type"/>
    <property type="match status" value="1"/>
</dbReference>
<dbReference type="SUPFAM" id="SSF53448">
    <property type="entry name" value="Nucleotide-diphospho-sugar transferases"/>
    <property type="match status" value="1"/>
</dbReference>
<dbReference type="RefSeq" id="WP_060384510.1">
    <property type="nucleotide sequence ID" value="NZ_CP014141.1"/>
</dbReference>
<evidence type="ECO:0000313" key="2">
    <source>
        <dbReference type="EMBL" id="AMA75706.1"/>
    </source>
</evidence>
<dbReference type="AlphaFoldDB" id="A0A0X8D9I5"/>
<name>A0A0X8D9I5_9DEIN</name>
<reference evidence="2 3" key="1">
    <citation type="submission" date="2016-01" db="EMBL/GenBank/DDBJ databases">
        <title>Genome sequence of Thermus parvatiensis, a thermophile isolated from a hot water spring.</title>
        <authorList>
            <person name="Tripathi C."/>
            <person name="Lal R."/>
        </authorList>
    </citation>
    <scope>NUCLEOTIDE SEQUENCE [LARGE SCALE GENOMIC DNA]</scope>
    <source>
        <strain evidence="2 3">RL</strain>
    </source>
</reference>
<accession>A0A0X8D9I5</accession>
<evidence type="ECO:0000259" key="1">
    <source>
        <dbReference type="Pfam" id="PF00535"/>
    </source>
</evidence>
<gene>
    <name evidence="2" type="ORF">AV541_06320</name>
</gene>
<dbReference type="Pfam" id="PF00535">
    <property type="entry name" value="Glycos_transf_2"/>
    <property type="match status" value="1"/>
</dbReference>
<dbReference type="GO" id="GO:0016740">
    <property type="term" value="F:transferase activity"/>
    <property type="evidence" value="ECO:0007669"/>
    <property type="project" value="UniProtKB-KW"/>
</dbReference>
<organism evidence="2 3">
    <name type="scientific">Thermus parvatiensis</name>
    <dbReference type="NCBI Taxonomy" id="456163"/>
    <lineage>
        <taxon>Bacteria</taxon>
        <taxon>Thermotogati</taxon>
        <taxon>Deinococcota</taxon>
        <taxon>Deinococci</taxon>
        <taxon>Thermales</taxon>
        <taxon>Thermaceae</taxon>
        <taxon>Thermus</taxon>
    </lineage>
</organism>
<dbReference type="Proteomes" id="UP000061630">
    <property type="component" value="Chromosome"/>
</dbReference>